<comment type="caution">
    <text evidence="4">The sequence shown here is derived from an EMBL/GenBank/DDBJ whole genome shotgun (WGS) entry which is preliminary data.</text>
</comment>
<evidence type="ECO:0000313" key="5">
    <source>
        <dbReference type="Proteomes" id="UP000886847"/>
    </source>
</evidence>
<proteinExistence type="inferred from homology"/>
<dbReference type="Proteomes" id="UP000886847">
    <property type="component" value="Unassembled WGS sequence"/>
</dbReference>
<dbReference type="InterPro" id="IPR034829">
    <property type="entry name" value="DnaD-like_sf"/>
</dbReference>
<feature type="coiled-coil region" evidence="2">
    <location>
        <begin position="508"/>
        <end position="535"/>
    </location>
</feature>
<dbReference type="AlphaFoldDB" id="A0A9D1W0H7"/>
<gene>
    <name evidence="4" type="ORF">H9851_01695</name>
</gene>
<keyword evidence="2" id="KW-0175">Coiled coil</keyword>
<name>A0A9D1W0H7_9FIRM</name>
<evidence type="ECO:0000256" key="1">
    <source>
        <dbReference type="ARBA" id="ARBA00093462"/>
    </source>
</evidence>
<comment type="similarity">
    <text evidence="1">Belongs to the DnaB/DnaD family.</text>
</comment>
<sequence length="592" mass="67703">MGFCSYSRELSSASYTSIENQFINKYMASASGDAVKVYIFGLYICQNVQGEYSLAEAARTLQMDEEKIMELFRFWEDFDLLEITCEQPFTVRYQPADYGKGRPKRIRTEKYKDFNKALQSLMPQKMISSGEYMKYFSVMEEYAIKPEAMLLIVRYCLDLKGENIAQNYILQVAKNFAAEGVTTVEQVENKLSDYMGRSGDVAAVLRAMKSAKKPDPDDYKLLKKWTEEFGFEMPALLTAAELTKKGSFARLDEVVSELYANKKFGEAEIREYLARKSEVRALTIAVAKELGVYCPVIDTYIDNFVSGWLAAGYEDASLVSLAKYCFKREKKSFEKMDELLKKLSARGVVSAESIVAYFEDEAREQAFAAQVLRAAGSARRVNNWDRECLQTWRGWNFSDEMILKAAEAAQGKASPLPYMTSVLSSWKAKGIYSPQQLLAEQPKENYYQKQQREEREAELRKKVQNYYRNLRERAIDRAEHYKKIANADEAFRKNEEAIKATEIRLAKAEALGGETTEAEALLRQLKAERAEILARLSLREEMLVPQFRCKLCNDTGFDKDGNVCECYKKFVEGASAEQKLDNILEAFSNIDV</sequence>
<dbReference type="EMBL" id="DXEW01000005">
    <property type="protein sequence ID" value="HIX49980.1"/>
    <property type="molecule type" value="Genomic_DNA"/>
</dbReference>
<dbReference type="InterPro" id="IPR006343">
    <property type="entry name" value="DnaB/C_C"/>
</dbReference>
<evidence type="ECO:0000256" key="2">
    <source>
        <dbReference type="SAM" id="Coils"/>
    </source>
</evidence>
<dbReference type="Pfam" id="PF07261">
    <property type="entry name" value="DnaB_2"/>
    <property type="match status" value="2"/>
</dbReference>
<protein>
    <submittedName>
        <fullName evidence="4">DnaD domain protein</fullName>
    </submittedName>
</protein>
<feature type="domain" description="DnaB/C C-terminal" evidence="3">
    <location>
        <begin position="125"/>
        <end position="190"/>
    </location>
</feature>
<evidence type="ECO:0000259" key="3">
    <source>
        <dbReference type="Pfam" id="PF07261"/>
    </source>
</evidence>
<evidence type="ECO:0000313" key="4">
    <source>
        <dbReference type="EMBL" id="HIX49980.1"/>
    </source>
</evidence>
<organism evidence="4 5">
    <name type="scientific">Candidatus Borkfalkia faecavium</name>
    <dbReference type="NCBI Taxonomy" id="2838508"/>
    <lineage>
        <taxon>Bacteria</taxon>
        <taxon>Bacillati</taxon>
        <taxon>Bacillota</taxon>
        <taxon>Clostridia</taxon>
        <taxon>Christensenellales</taxon>
        <taxon>Christensenellaceae</taxon>
        <taxon>Candidatus Borkfalkia</taxon>
    </lineage>
</organism>
<dbReference type="Gene3D" id="1.10.10.630">
    <property type="entry name" value="DnaD domain-like"/>
    <property type="match status" value="2"/>
</dbReference>
<accession>A0A9D1W0H7</accession>
<reference evidence="4" key="1">
    <citation type="journal article" date="2021" name="PeerJ">
        <title>Extensive microbial diversity within the chicken gut microbiome revealed by metagenomics and culture.</title>
        <authorList>
            <person name="Gilroy R."/>
            <person name="Ravi A."/>
            <person name="Getino M."/>
            <person name="Pursley I."/>
            <person name="Horton D.L."/>
            <person name="Alikhan N.F."/>
            <person name="Baker D."/>
            <person name="Gharbi K."/>
            <person name="Hall N."/>
            <person name="Watson M."/>
            <person name="Adriaenssens E.M."/>
            <person name="Foster-Nyarko E."/>
            <person name="Jarju S."/>
            <person name="Secka A."/>
            <person name="Antonio M."/>
            <person name="Oren A."/>
            <person name="Chaudhuri R.R."/>
            <person name="La Ragione R."/>
            <person name="Hildebrand F."/>
            <person name="Pallen M.J."/>
        </authorList>
    </citation>
    <scope>NUCLEOTIDE SEQUENCE</scope>
    <source>
        <strain evidence="4">2189</strain>
    </source>
</reference>
<reference evidence="4" key="2">
    <citation type="submission" date="2021-04" db="EMBL/GenBank/DDBJ databases">
        <authorList>
            <person name="Gilroy R."/>
        </authorList>
    </citation>
    <scope>NUCLEOTIDE SEQUENCE</scope>
    <source>
        <strain evidence="4">2189</strain>
    </source>
</reference>
<feature type="domain" description="DnaB/C C-terminal" evidence="3">
    <location>
        <begin position="381"/>
        <end position="439"/>
    </location>
</feature>
<dbReference type="SUPFAM" id="SSF158499">
    <property type="entry name" value="DnaD domain-like"/>
    <property type="match status" value="1"/>
</dbReference>